<feature type="transmembrane region" description="Helical" evidence="7">
    <location>
        <begin position="508"/>
        <end position="529"/>
    </location>
</feature>
<feature type="transmembrane region" description="Helical" evidence="7">
    <location>
        <begin position="111"/>
        <end position="132"/>
    </location>
</feature>
<dbReference type="InterPro" id="IPR036458">
    <property type="entry name" value="Na:dicarbo_symporter_sf"/>
</dbReference>
<dbReference type="RefSeq" id="XP_008611458.1">
    <property type="nucleotide sequence ID" value="XM_008613236.1"/>
</dbReference>
<dbReference type="STRING" id="1156394.T0QB98"/>
<feature type="compositionally biased region" description="Low complexity" evidence="8">
    <location>
        <begin position="30"/>
        <end position="44"/>
    </location>
</feature>
<keyword evidence="2 7" id="KW-0813">Transport</keyword>
<dbReference type="Pfam" id="PF00375">
    <property type="entry name" value="SDF"/>
    <property type="match status" value="2"/>
</dbReference>
<evidence type="ECO:0000256" key="3">
    <source>
        <dbReference type="ARBA" id="ARBA00022475"/>
    </source>
</evidence>
<dbReference type="InParanoid" id="T0QB98"/>
<dbReference type="SUPFAM" id="SSF118215">
    <property type="entry name" value="Proton glutamate symport protein"/>
    <property type="match status" value="2"/>
</dbReference>
<keyword evidence="6 7" id="KW-0472">Membrane</keyword>
<reference evidence="9 10" key="1">
    <citation type="submission" date="2012-04" db="EMBL/GenBank/DDBJ databases">
        <title>The Genome Sequence of Saprolegnia declina VS20.</title>
        <authorList>
            <consortium name="The Broad Institute Genome Sequencing Platform"/>
            <person name="Russ C."/>
            <person name="Nusbaum C."/>
            <person name="Tyler B."/>
            <person name="van West P."/>
            <person name="Dieguez-Uribeondo J."/>
            <person name="de Bruijn I."/>
            <person name="Tripathy S."/>
            <person name="Jiang R."/>
            <person name="Young S.K."/>
            <person name="Zeng Q."/>
            <person name="Gargeya S."/>
            <person name="Fitzgerald M."/>
            <person name="Haas B."/>
            <person name="Abouelleil A."/>
            <person name="Alvarado L."/>
            <person name="Arachchi H.M."/>
            <person name="Berlin A."/>
            <person name="Chapman S.B."/>
            <person name="Goldberg J."/>
            <person name="Griggs A."/>
            <person name="Gujja S."/>
            <person name="Hansen M."/>
            <person name="Howarth C."/>
            <person name="Imamovic A."/>
            <person name="Larimer J."/>
            <person name="McCowen C."/>
            <person name="Montmayeur A."/>
            <person name="Murphy C."/>
            <person name="Neiman D."/>
            <person name="Pearson M."/>
            <person name="Priest M."/>
            <person name="Roberts A."/>
            <person name="Saif S."/>
            <person name="Shea T."/>
            <person name="Sisk P."/>
            <person name="Sykes S."/>
            <person name="Wortman J."/>
            <person name="Nusbaum C."/>
            <person name="Birren B."/>
        </authorList>
    </citation>
    <scope>NUCLEOTIDE SEQUENCE [LARGE SCALE GENOMIC DNA]</scope>
    <source>
        <strain evidence="9 10">VS20</strain>
    </source>
</reference>
<name>T0QB98_SAPDV</name>
<sequence length="682" mass="73765">MSSQSTPQRRPAFAGELRTDFRRHVNATASPRSRGTGPSPSSSVHSRHPSTADSHSSGHQTTEAPYRPLGLPDTDVAMLSDERESETKPLELHDDYYTHLWTTDGSRLKRLYFGITGLLLAILLGVVLAFVVDQAVHVATISVDDVDEMAPHDVFKQLQAVVDHLATKKMWYDWIKLPGDLLIRALSCLVVPLVFVNVTVGIADLVALHKATLVGWRMVWLFLITSILSAILGVSLASIVPGSVFRVESTAFVGGANGRNGTAIPARLACNNDPSVNATNYLGVDSDGTMACLPRESYLKLVDVNSVYQRASTSPHGVHKSASQVVFDLADELITDNLVGAFVQESALLSVVVLSIPIGVALASRRQGTNPILDFFRQLNAIFLILVGWVINFVPVAIIFLVASSFILPDDPTFPTKLPSIPAAAWGDTTIALDANTLATLRSLLKMAIVRQNSFFDNFGAAARAIGTLVAVFATGTAVHCYAFLPLLTFLSTRRNPIPYILQLKKPLNFGFGSSCSLAALPMLIQAIDRTRNVSQQLTRFVVPVATGIHMDGAAFYLAAGSVFLVQSQPTLVDLTLGKAVMITLTSIITSWSVSPVPHAGLLGLMAVWNAVVSDVPPANFVWIVAMDVLLDRFATYMNILSNAVVTRIIAEQIDETYVDEQDRLGHTNADDDSTPVLVHRP</sequence>
<dbReference type="OMA" id="ECIGATK"/>
<evidence type="ECO:0000313" key="9">
    <source>
        <dbReference type="EMBL" id="EQC35174.1"/>
    </source>
</evidence>
<dbReference type="InterPro" id="IPR001991">
    <property type="entry name" value="Na-dicarboxylate_symporter"/>
</dbReference>
<keyword evidence="4 7" id="KW-0812">Transmembrane</keyword>
<feature type="transmembrane region" description="Helical" evidence="7">
    <location>
        <begin position="181"/>
        <end position="207"/>
    </location>
</feature>
<dbReference type="GO" id="GO:0015293">
    <property type="term" value="F:symporter activity"/>
    <property type="evidence" value="ECO:0007669"/>
    <property type="project" value="UniProtKB-UniRule"/>
</dbReference>
<feature type="compositionally biased region" description="Polar residues" evidence="8">
    <location>
        <begin position="51"/>
        <end position="63"/>
    </location>
</feature>
<dbReference type="GeneID" id="19948132"/>
<proteinExistence type="inferred from homology"/>
<protein>
    <recommendedName>
        <fullName evidence="7">Amino acid transporter</fullName>
    </recommendedName>
</protein>
<evidence type="ECO:0000256" key="2">
    <source>
        <dbReference type="ARBA" id="ARBA00022448"/>
    </source>
</evidence>
<feature type="transmembrane region" description="Helical" evidence="7">
    <location>
        <begin position="541"/>
        <end position="565"/>
    </location>
</feature>
<dbReference type="eggNOG" id="KOG3787">
    <property type="taxonomic scope" value="Eukaryota"/>
</dbReference>
<feature type="transmembrane region" description="Helical" evidence="7">
    <location>
        <begin position="219"/>
        <end position="240"/>
    </location>
</feature>
<feature type="transmembrane region" description="Helical" evidence="7">
    <location>
        <begin position="346"/>
        <end position="363"/>
    </location>
</feature>
<evidence type="ECO:0000256" key="6">
    <source>
        <dbReference type="ARBA" id="ARBA00023136"/>
    </source>
</evidence>
<gene>
    <name evidence="9" type="ORF">SDRG_07405</name>
</gene>
<keyword evidence="7" id="KW-0769">Symport</keyword>
<feature type="transmembrane region" description="Helical" evidence="7">
    <location>
        <begin position="607"/>
        <end position="631"/>
    </location>
</feature>
<comment type="similarity">
    <text evidence="7">Belongs to the dicarboxylate/amino acid:cation symporter (DAACS) (TC 2.A.23) family.</text>
</comment>
<dbReference type="VEuPathDB" id="FungiDB:SDRG_07405"/>
<feature type="transmembrane region" description="Helical" evidence="7">
    <location>
        <begin position="465"/>
        <end position="488"/>
    </location>
</feature>
<evidence type="ECO:0000256" key="5">
    <source>
        <dbReference type="ARBA" id="ARBA00022989"/>
    </source>
</evidence>
<dbReference type="PANTHER" id="PTHR42865:SF7">
    <property type="entry name" value="PROTON_GLUTAMATE-ASPARTATE SYMPORTER"/>
    <property type="match status" value="1"/>
</dbReference>
<evidence type="ECO:0000256" key="1">
    <source>
        <dbReference type="ARBA" id="ARBA00004651"/>
    </source>
</evidence>
<keyword evidence="5 7" id="KW-1133">Transmembrane helix</keyword>
<feature type="transmembrane region" description="Helical" evidence="7">
    <location>
        <begin position="577"/>
        <end position="595"/>
    </location>
</feature>
<feature type="transmembrane region" description="Helical" evidence="7">
    <location>
        <begin position="383"/>
        <end position="408"/>
    </location>
</feature>
<evidence type="ECO:0000256" key="8">
    <source>
        <dbReference type="SAM" id="MobiDB-lite"/>
    </source>
</evidence>
<dbReference type="Proteomes" id="UP000030762">
    <property type="component" value="Unassembled WGS sequence"/>
</dbReference>
<evidence type="ECO:0000256" key="7">
    <source>
        <dbReference type="RuleBase" id="RU361216"/>
    </source>
</evidence>
<keyword evidence="10" id="KW-1185">Reference proteome</keyword>
<comment type="subcellular location">
    <subcellularLocation>
        <location evidence="1">Cell membrane</location>
        <topology evidence="1">Multi-pass membrane protein</topology>
    </subcellularLocation>
    <subcellularLocation>
        <location evidence="7">Membrane</location>
        <topology evidence="7">Multi-pass membrane protein</topology>
    </subcellularLocation>
</comment>
<accession>T0QB98</accession>
<dbReference type="Gene3D" id="1.10.3860.10">
    <property type="entry name" value="Sodium:dicarboxylate symporter"/>
    <property type="match status" value="2"/>
</dbReference>
<evidence type="ECO:0000256" key="4">
    <source>
        <dbReference type="ARBA" id="ARBA00022692"/>
    </source>
</evidence>
<dbReference type="GO" id="GO:0005886">
    <property type="term" value="C:plasma membrane"/>
    <property type="evidence" value="ECO:0007669"/>
    <property type="project" value="UniProtKB-SubCell"/>
</dbReference>
<keyword evidence="3" id="KW-1003">Cell membrane</keyword>
<evidence type="ECO:0000313" key="10">
    <source>
        <dbReference type="Proteomes" id="UP000030762"/>
    </source>
</evidence>
<dbReference type="EMBL" id="JH767152">
    <property type="protein sequence ID" value="EQC35174.1"/>
    <property type="molecule type" value="Genomic_DNA"/>
</dbReference>
<organism evidence="9 10">
    <name type="scientific">Saprolegnia diclina (strain VS20)</name>
    <dbReference type="NCBI Taxonomy" id="1156394"/>
    <lineage>
        <taxon>Eukaryota</taxon>
        <taxon>Sar</taxon>
        <taxon>Stramenopiles</taxon>
        <taxon>Oomycota</taxon>
        <taxon>Saprolegniomycetes</taxon>
        <taxon>Saprolegniales</taxon>
        <taxon>Saprolegniaceae</taxon>
        <taxon>Saprolegnia</taxon>
    </lineage>
</organism>
<dbReference type="AlphaFoldDB" id="T0QB98"/>
<feature type="region of interest" description="Disordered" evidence="8">
    <location>
        <begin position="662"/>
        <end position="682"/>
    </location>
</feature>
<dbReference type="PRINTS" id="PR00173">
    <property type="entry name" value="EDTRNSPORT"/>
</dbReference>
<dbReference type="OrthoDB" id="5877963at2759"/>
<feature type="region of interest" description="Disordered" evidence="8">
    <location>
        <begin position="1"/>
        <end position="74"/>
    </location>
</feature>
<dbReference type="PANTHER" id="PTHR42865">
    <property type="entry name" value="PROTON/GLUTAMATE-ASPARTATE SYMPORTER"/>
    <property type="match status" value="1"/>
</dbReference>